<protein>
    <submittedName>
        <fullName evidence="1">Uncharacterized protein</fullName>
    </submittedName>
</protein>
<gene>
    <name evidence="1" type="ORF">PDJAM_G00217350</name>
</gene>
<dbReference type="EMBL" id="CM040979">
    <property type="protein sequence ID" value="MCJ8732952.1"/>
    <property type="molecule type" value="Genomic_DNA"/>
</dbReference>
<reference evidence="1" key="1">
    <citation type="submission" date="2020-02" db="EMBL/GenBank/DDBJ databases">
        <title>Genome sequencing of the panga catfish, Pangasius djambal.</title>
        <authorList>
            <person name="Wen M."/>
            <person name="Zahm M."/>
            <person name="Roques C."/>
            <person name="Cabau C."/>
            <person name="Klopp C."/>
            <person name="Donnadieu C."/>
            <person name="Jouanno E."/>
            <person name="Avarre J.-C."/>
            <person name="Campet M."/>
            <person name="Ha T."/>
            <person name="Dugue R."/>
            <person name="Lampietro C."/>
            <person name="Louis A."/>
            <person name="Herpin A."/>
            <person name="Echchiki A."/>
            <person name="Berthelot C."/>
            <person name="Parey E."/>
            <person name="Roest-Crollius H."/>
            <person name="Braasch I."/>
            <person name="Postlethwait J.H."/>
            <person name="Bobe J."/>
            <person name="Montfort J."/>
            <person name="Bouchez O."/>
            <person name="Begum T."/>
            <person name="Schartl M."/>
            <person name="Gustiano R."/>
            <person name="Guiguen Y."/>
        </authorList>
    </citation>
    <scope>NUCLEOTIDE SEQUENCE</scope>
    <source>
        <strain evidence="1">Pdj_M5554</strain>
    </source>
</reference>
<proteinExistence type="predicted"/>
<dbReference type="Proteomes" id="UP000830395">
    <property type="component" value="Chromosome 5"/>
</dbReference>
<keyword evidence="2" id="KW-1185">Reference proteome</keyword>
<organism evidence="1 2">
    <name type="scientific">Pangasius djambal</name>
    <dbReference type="NCBI Taxonomy" id="1691987"/>
    <lineage>
        <taxon>Eukaryota</taxon>
        <taxon>Metazoa</taxon>
        <taxon>Chordata</taxon>
        <taxon>Craniata</taxon>
        <taxon>Vertebrata</taxon>
        <taxon>Euteleostomi</taxon>
        <taxon>Actinopterygii</taxon>
        <taxon>Neopterygii</taxon>
        <taxon>Teleostei</taxon>
        <taxon>Ostariophysi</taxon>
        <taxon>Siluriformes</taxon>
        <taxon>Pangasiidae</taxon>
        <taxon>Pangasius</taxon>
    </lineage>
</organism>
<accession>A0ACC5YC43</accession>
<comment type="caution">
    <text evidence="1">The sequence shown here is derived from an EMBL/GenBank/DDBJ whole genome shotgun (WGS) entry which is preliminary data.</text>
</comment>
<sequence>MDCLCFCLCLGVCLSLSDLLFTSESSSQSSTLKPVLGTDRVCVCVCVLMIFVLDVWMRWSAGAVWVPDQDFNQSFLQLRSFSSVFSPSVSHPVKFPLSHWDSIWSVLDTSVFSLYSRASVFQSSSVYLSL</sequence>
<evidence type="ECO:0000313" key="2">
    <source>
        <dbReference type="Proteomes" id="UP000830395"/>
    </source>
</evidence>
<name>A0ACC5YC43_9TELE</name>
<evidence type="ECO:0000313" key="1">
    <source>
        <dbReference type="EMBL" id="MCJ8732952.1"/>
    </source>
</evidence>